<dbReference type="Proteomes" id="UP000004814">
    <property type="component" value="Unassembled WGS sequence"/>
</dbReference>
<dbReference type="PATRIC" id="fig|396597.7.peg.3717"/>
<name>B1T8M5_9BURK</name>
<dbReference type="RefSeq" id="WP_006759976.1">
    <property type="nucleotide sequence ID" value="NZ_ABLK01000147.1"/>
</dbReference>
<accession>B1T8M5</accession>
<sequence>MSSYVKNGDNIRITNLYGGNAALSYLGASDKGSQNVNSLLHTVGTYQSYSDYVNETQWTIALIQSSGNDDSIYSGDQVSLVNAKDQGSLALFNSYSPNNTGYPVGTSNASGDPAVTVGWSIIITTANKGNDARLMYDDQILLVTTFNNLSGVLDTNGAGYNKPFQYLVTGARLANRDGGSGAWKVLKVQG</sequence>
<dbReference type="EMBL" id="ABLK01000147">
    <property type="protein sequence ID" value="EDT40087.1"/>
    <property type="molecule type" value="Genomic_DNA"/>
</dbReference>
<dbReference type="AlphaFoldDB" id="B1T8M5"/>
<evidence type="ECO:0000313" key="2">
    <source>
        <dbReference type="Proteomes" id="UP000004814"/>
    </source>
</evidence>
<evidence type="ECO:0000313" key="1">
    <source>
        <dbReference type="EMBL" id="EDT40087.1"/>
    </source>
</evidence>
<comment type="caution">
    <text evidence="1">The sequence shown here is derived from an EMBL/GenBank/DDBJ whole genome shotgun (WGS) entry which is preliminary data.</text>
</comment>
<proteinExistence type="predicted"/>
<reference evidence="1 2" key="1">
    <citation type="submission" date="2008-03" db="EMBL/GenBank/DDBJ databases">
        <title>Sequencing of the draft genome and assembly of Burkholderia ambifaria MEX-5.</title>
        <authorList>
            <consortium name="US DOE Joint Genome Institute (JGI-PGF)"/>
            <person name="Copeland A."/>
            <person name="Lucas S."/>
            <person name="Lapidus A."/>
            <person name="Glavina del Rio T."/>
            <person name="Dalin E."/>
            <person name="Tice H."/>
            <person name="Bruce D."/>
            <person name="Goodwin L."/>
            <person name="Pitluck S."/>
            <person name="Larimer F."/>
            <person name="Land M.L."/>
            <person name="Hauser L."/>
            <person name="Tiedje J."/>
            <person name="Richardson P."/>
        </authorList>
    </citation>
    <scope>NUCLEOTIDE SEQUENCE [LARGE SCALE GENOMIC DNA]</scope>
    <source>
        <strain evidence="1 2">MEX-5</strain>
    </source>
</reference>
<organism evidence="1 2">
    <name type="scientific">Burkholderia ambifaria MEX-5</name>
    <dbReference type="NCBI Taxonomy" id="396597"/>
    <lineage>
        <taxon>Bacteria</taxon>
        <taxon>Pseudomonadati</taxon>
        <taxon>Pseudomonadota</taxon>
        <taxon>Betaproteobacteria</taxon>
        <taxon>Burkholderiales</taxon>
        <taxon>Burkholderiaceae</taxon>
        <taxon>Burkholderia</taxon>
        <taxon>Burkholderia cepacia complex</taxon>
    </lineage>
</organism>
<protein>
    <submittedName>
        <fullName evidence="1">Uncharacterized protein</fullName>
    </submittedName>
</protein>
<gene>
    <name evidence="1" type="ORF">BamMEX5DRAFT_4141</name>
</gene>